<reference evidence="7" key="1">
    <citation type="submission" date="2018-02" db="EMBL/GenBank/DDBJ databases">
        <title>Genome sequence of Candidatus Liberibacter europaeus.</title>
        <authorList>
            <person name="Frampton R.A."/>
            <person name="Thompson S.M."/>
            <person name="David C."/>
            <person name="Addison S.M."/>
            <person name="Smith G.R."/>
        </authorList>
    </citation>
    <scope>NUCLEOTIDE SEQUENCE [LARGE SCALE GENOMIC DNA]</scope>
</reference>
<dbReference type="HAMAP" id="MF_00922">
    <property type="entry name" value="OM_assembly_BamD"/>
    <property type="match status" value="1"/>
</dbReference>
<protein>
    <recommendedName>
        <fullName evidence="4">Outer membrane protein assembly factor BamD</fullName>
    </recommendedName>
</protein>
<dbReference type="EMBL" id="PSQJ01000002">
    <property type="protein sequence ID" value="PTL86784.1"/>
    <property type="molecule type" value="Genomic_DNA"/>
</dbReference>
<evidence type="ECO:0000256" key="4">
    <source>
        <dbReference type="HAMAP-Rule" id="MF_00922"/>
    </source>
</evidence>
<dbReference type="GO" id="GO:0009279">
    <property type="term" value="C:cell outer membrane"/>
    <property type="evidence" value="ECO:0007669"/>
    <property type="project" value="UniProtKB-SubCell"/>
</dbReference>
<evidence type="ECO:0000256" key="3">
    <source>
        <dbReference type="ARBA" id="ARBA00023237"/>
    </source>
</evidence>
<comment type="similarity">
    <text evidence="4">Belongs to the BamD family.</text>
</comment>
<keyword evidence="4" id="KW-0449">Lipoprotein</keyword>
<comment type="subcellular location">
    <subcellularLocation>
        <location evidence="4">Cell outer membrane</location>
        <topology evidence="4">Lipid-anchor</topology>
    </subcellularLocation>
</comment>
<dbReference type="Pfam" id="PF13525">
    <property type="entry name" value="YfiO"/>
    <property type="match status" value="1"/>
</dbReference>
<dbReference type="InterPro" id="IPR011990">
    <property type="entry name" value="TPR-like_helical_dom_sf"/>
</dbReference>
<dbReference type="AlphaFoldDB" id="A0A2T4VYD8"/>
<dbReference type="NCBIfam" id="TIGR03302">
    <property type="entry name" value="OM_YfiO"/>
    <property type="match status" value="1"/>
</dbReference>
<comment type="function">
    <text evidence="4">Part of the outer membrane protein assembly complex, which is involved in assembly and insertion of beta-barrel proteins into the outer membrane.</text>
</comment>
<keyword evidence="3 4" id="KW-0998">Cell outer membrane</keyword>
<sequence>MYKFSFTLFFIIIISALVSCKHNIDISKVGISSDSQELIYDNGIEYLQNKRFREAYTKLHELVENFPFSKGARKALLMSAFAKYRSGQYAEAVSIGKSYLEQYPRHSNNDYVYYLVGLSYANMINNVYYDQRFTILMIENMDNIVKNYPGSPYADKARLYVRLGKNQLAAKEMYLGRYYLKSKEIVSAILRFQYVIKYYYDTEQIEEALARLVEAYLLIGLVEDSWDILYVLQKNYPRGFWCQYVEQLMRSNTGQ</sequence>
<keyword evidence="1 4" id="KW-0732">Signal</keyword>
<keyword evidence="4" id="KW-0564">Palmitate</keyword>
<evidence type="ECO:0000256" key="1">
    <source>
        <dbReference type="ARBA" id="ARBA00022729"/>
    </source>
</evidence>
<proteinExistence type="inferred from homology"/>
<evidence type="ECO:0000313" key="6">
    <source>
        <dbReference type="EMBL" id="PTL86784.1"/>
    </source>
</evidence>
<evidence type="ECO:0000256" key="2">
    <source>
        <dbReference type="ARBA" id="ARBA00023136"/>
    </source>
</evidence>
<comment type="caution">
    <text evidence="6">The sequence shown here is derived from an EMBL/GenBank/DDBJ whole genome shotgun (WGS) entry which is preliminary data.</text>
</comment>
<evidence type="ECO:0000259" key="5">
    <source>
        <dbReference type="Pfam" id="PF13525"/>
    </source>
</evidence>
<accession>A0A2T4VYD8</accession>
<dbReference type="GO" id="GO:0043165">
    <property type="term" value="P:Gram-negative-bacterium-type cell outer membrane assembly"/>
    <property type="evidence" value="ECO:0007669"/>
    <property type="project" value="UniProtKB-UniRule"/>
</dbReference>
<evidence type="ECO:0000313" key="7">
    <source>
        <dbReference type="Proteomes" id="UP000240811"/>
    </source>
</evidence>
<dbReference type="InterPro" id="IPR017689">
    <property type="entry name" value="BamD"/>
</dbReference>
<comment type="subunit">
    <text evidence="4">Part of the Bam complex.</text>
</comment>
<dbReference type="SUPFAM" id="SSF48452">
    <property type="entry name" value="TPR-like"/>
    <property type="match status" value="1"/>
</dbReference>
<feature type="domain" description="Outer membrane lipoprotein BamD-like" evidence="5">
    <location>
        <begin position="35"/>
        <end position="223"/>
    </location>
</feature>
<dbReference type="InterPro" id="IPR039565">
    <property type="entry name" value="BamD-like"/>
</dbReference>
<organism evidence="6 7">
    <name type="scientific">Candidatus Liberibacter europaeus</name>
    <dbReference type="NCBI Taxonomy" id="744859"/>
    <lineage>
        <taxon>Bacteria</taxon>
        <taxon>Pseudomonadati</taxon>
        <taxon>Pseudomonadota</taxon>
        <taxon>Alphaproteobacteria</taxon>
        <taxon>Hyphomicrobiales</taxon>
        <taxon>Rhizobiaceae</taxon>
        <taxon>Liberibacter</taxon>
    </lineage>
</organism>
<name>A0A2T4VYD8_9HYPH</name>
<dbReference type="Gene3D" id="1.25.40.10">
    <property type="entry name" value="Tetratricopeptide repeat domain"/>
    <property type="match status" value="1"/>
</dbReference>
<dbReference type="GO" id="GO:0051205">
    <property type="term" value="P:protein insertion into membrane"/>
    <property type="evidence" value="ECO:0007669"/>
    <property type="project" value="UniProtKB-UniRule"/>
</dbReference>
<dbReference type="PROSITE" id="PS51257">
    <property type="entry name" value="PROKAR_LIPOPROTEIN"/>
    <property type="match status" value="1"/>
</dbReference>
<keyword evidence="2 4" id="KW-0472">Membrane</keyword>
<dbReference type="Proteomes" id="UP000240811">
    <property type="component" value="Unassembled WGS sequence"/>
</dbReference>
<gene>
    <name evidence="4" type="primary">bamD</name>
    <name evidence="6" type="ORF">C4617_03015</name>
</gene>